<dbReference type="PANTHER" id="PTHR22625:SF70">
    <property type="entry name" value="PLEXIN A, ISOFORM A"/>
    <property type="match status" value="1"/>
</dbReference>
<feature type="domain" description="IPT/TIG" evidence="1">
    <location>
        <begin position="755"/>
        <end position="838"/>
    </location>
</feature>
<dbReference type="PANTHER" id="PTHR22625">
    <property type="entry name" value="PLEXIN"/>
    <property type="match status" value="1"/>
</dbReference>
<dbReference type="InterPro" id="IPR002909">
    <property type="entry name" value="IPT_dom"/>
</dbReference>
<dbReference type="CDD" id="cd00102">
    <property type="entry name" value="IPT"/>
    <property type="match status" value="1"/>
</dbReference>
<dbReference type="InterPro" id="IPR014756">
    <property type="entry name" value="Ig_E-set"/>
</dbReference>
<dbReference type="InterPro" id="IPR013783">
    <property type="entry name" value="Ig-like_fold"/>
</dbReference>
<dbReference type="InterPro" id="IPR031148">
    <property type="entry name" value="Plexin"/>
</dbReference>
<dbReference type="Pfam" id="PF19078">
    <property type="entry name" value="Big_12"/>
    <property type="match status" value="3"/>
</dbReference>
<dbReference type="NCBIfam" id="TIGR04131">
    <property type="entry name" value="Bac_Flav_CTERM"/>
    <property type="match status" value="1"/>
</dbReference>
<reference evidence="2 3" key="1">
    <citation type="submission" date="2019-03" db="EMBL/GenBank/DDBJ databases">
        <authorList>
            <person name="He R.-H."/>
        </authorList>
    </citation>
    <scope>NUCLEOTIDE SEQUENCE [LARGE SCALE GENOMIC DNA]</scope>
    <source>
        <strain evidence="2 3">DSM 19624</strain>
    </source>
</reference>
<dbReference type="Gene3D" id="2.60.40.10">
    <property type="entry name" value="Immunoglobulins"/>
    <property type="match status" value="6"/>
</dbReference>
<evidence type="ECO:0000313" key="2">
    <source>
        <dbReference type="EMBL" id="TFB34113.1"/>
    </source>
</evidence>
<feature type="domain" description="IPT/TIG" evidence="1">
    <location>
        <begin position="500"/>
        <end position="583"/>
    </location>
</feature>
<protein>
    <submittedName>
        <fullName evidence="2">T9SS type B sorting domain-containing protein</fullName>
    </submittedName>
</protein>
<dbReference type="Proteomes" id="UP000297429">
    <property type="component" value="Unassembled WGS sequence"/>
</dbReference>
<feature type="domain" description="IPT/TIG" evidence="1">
    <location>
        <begin position="670"/>
        <end position="753"/>
    </location>
</feature>
<feature type="domain" description="IPT/TIG" evidence="1">
    <location>
        <begin position="585"/>
        <end position="668"/>
    </location>
</feature>
<gene>
    <name evidence="2" type="ORF">E3V97_08735</name>
</gene>
<proteinExistence type="predicted"/>
<name>A0ABY2HW99_9SPHI</name>
<dbReference type="SMART" id="SM00429">
    <property type="entry name" value="IPT"/>
    <property type="match status" value="4"/>
</dbReference>
<dbReference type="EMBL" id="SOPX01000001">
    <property type="protein sequence ID" value="TFB34113.1"/>
    <property type="molecule type" value="Genomic_DNA"/>
</dbReference>
<dbReference type="InterPro" id="IPR026341">
    <property type="entry name" value="T9SS_type_B"/>
</dbReference>
<dbReference type="Pfam" id="PF13585">
    <property type="entry name" value="CHU_C"/>
    <property type="match status" value="1"/>
</dbReference>
<dbReference type="CDD" id="cd00603">
    <property type="entry name" value="IPT_PCSR"/>
    <property type="match status" value="3"/>
</dbReference>
<dbReference type="SUPFAM" id="SSF81296">
    <property type="entry name" value="E set domains"/>
    <property type="match status" value="4"/>
</dbReference>
<dbReference type="Pfam" id="PF18676">
    <property type="entry name" value="MBG_2"/>
    <property type="match status" value="7"/>
</dbReference>
<evidence type="ECO:0000313" key="3">
    <source>
        <dbReference type="Proteomes" id="UP000297429"/>
    </source>
</evidence>
<keyword evidence="3" id="KW-1185">Reference proteome</keyword>
<evidence type="ECO:0000259" key="1">
    <source>
        <dbReference type="SMART" id="SM00429"/>
    </source>
</evidence>
<organism evidence="2 3">
    <name type="scientific">Pedobacter alluvionis</name>
    <dbReference type="NCBI Taxonomy" id="475253"/>
    <lineage>
        <taxon>Bacteria</taxon>
        <taxon>Pseudomonadati</taxon>
        <taxon>Bacteroidota</taxon>
        <taxon>Sphingobacteriia</taxon>
        <taxon>Sphingobacteriales</taxon>
        <taxon>Sphingobacteriaceae</taxon>
        <taxon>Pedobacter</taxon>
    </lineage>
</organism>
<dbReference type="RefSeq" id="WP_134380495.1">
    <property type="nucleotide sequence ID" value="NZ_SOPX01000001.1"/>
</dbReference>
<dbReference type="Gene3D" id="3.30.160.710">
    <property type="match status" value="1"/>
</dbReference>
<dbReference type="InterPro" id="IPR041286">
    <property type="entry name" value="MBG_2"/>
</dbReference>
<sequence length="2040" mass="203921">MRKFYKKVFHFLFIIPVLLISVLSARAALSKGDLAVIGMNGDVDAGTTIRSFAVVALNTIAANEVIYITDRGWVNTYGSTAGHFVGVTTTNEGTLQWQPSVAISAGTVIIFKIDLANRQVLGTKGDGSSLPADFSILSNSWTNTTLSANPWNPATGDQLLIYQGSESSPSFIFAFNNLRLNVAVGTSSNGWHINPNSVEPTNQLPAYSELPSDLGTSYSTAFFTSTANSRYPNVKYNPTLSSGSKATILADITNTANWVNTTSSGTPYNFSLGFSSSNIKQFNLSSSTAPTVTASRISISGASGTGGAFKIGDVVTGTWDNTASGDNNSGLTAVTMDFSQFGGGAAVSATDNSGTWTATYTIAAGTIDATNRNISITATNSVGPTTTADDANATVDNQAASVVITSTAGASGGSTSTSPIPFTVTFSETVTGFVAGDIIPGNATISGFSGSGTTYTFNATPTANGAVTINVAANIAQDDAGNGNTAASQFSITYGQAVAAPTVTALSPTSGPTSGGTSVTITGTDFSGATAVTFGATAATGFTVNSATQITATSPAGTGTVDVRITTTGGTSATSASDQFTYVAAPTVTALSPISGPTSGGTSVTITGTNFSGATAVTFGATAATGFTVNSATQITATAPAGTGTVDVRITTTGGTSATSASDQFTYIAAPTVTALSPTSGPTSGGTSVTITGTNFSGTTAVTFGATSATGFTVNSATQITATSPAGTGTVDVRITTTGGTSATSSSDQFTYVAAPTVTALSPTSGPTSGGTSVTITGTNFSGATAVTFGATAATGFTVNSATQITATAPAGTGTVDVRVTTTGGTSATSASDQFTYVQSATATPVVASPSNGSLITTTAPDYTGTATAGATVTVYVDGASLGTTTATGGNWSLTQPAALAQGSHTVYATAQETGNAVSANSTTNTFTVDSQRPSVAITSTAGATGGSTSTSPIPFTVTFSETVTGFVAGDITPGNATISGFSGSGTTYTFNATPTANGAVTISIAANVALDAAGNGNTAASQFSITYGQTVTATPTVANPANGSLITTTAPTYTGTATADATVTVYVDGASLGTTTATGGNWSLTQPAVLAQGSHTVYATAQETGNAVSANSTTNTFTVDSQRPSVAITSTAGASGGSTSTSPIPFTVTFSETVTGFVAGDITPGNATISGFSGSGTTYTFNATPTANGAVTISIAANVALDAAGNGNTAASQFSITYTQASQITASAGTFPSALSTIYGTASTSTSVNVSATGLTAGITATPSSTANFEVSADGTNFGTSAIIGTSGTVSGTVYVRLTATAAANTNITGNITLTSTGTNSPVITIPTSTVAQRVITVTAAAKSKTYGDADPALTYTSAPALVTGDSFSGSLTRLPGENVGTYAINQGTLALSSNYTLTYVGADLTIGAKTITVTAAAKSKTYGDADPALTYTSAPSLVTGDSFSGSLTRLPGENVGTYAINQGTLALNSNYTLTYVGADLTIGAKTITVTVAAKSKTYGDADPALTYTSAPALVTGDSFSGSLTRTPGENVGTYAINQGTLALSSNYTLTYVGADLTIGAKTITVTAAAKSKTYGDADPALTYTSAPALVTGDSFSGSLTRLPGENVGTYAINQGTLALNSNYTLTYVGADLTIGAKTITVTAAAKSKTYGDADPALTYSSAPALVTGDSFSGSLTRLPGENVGTYAINQGTLALNSNYTLTYVGADLTIGAKTITVTAAAKSKTYGDADPALTYTAAPALVTGDSFSGSLTRSPGENVGTYAINQGTLALSSNYTLTYVGANLTIAKSVLTITAINAVMCQSDGFPTFGVTYTGFKAGDTESSLSTKPTVSTTANRNVAGNYALVPSGGVSNNYSFVYVNGTLTINAVPSVSIVSSKGTEISKGETTVLTANGGTAYSWSTASGIVSGQNTASLSVRPAETTTYTVRVTNASGCNSSKSITIKVADDYKLVANNILTPNGDGVNDTWLVQNIDMYPSNEVRIFDRNGREMYSKKSYDNSWNGTIGGNDLAEGTYYYIITYGPNKLVQKGFITIIRNR</sequence>
<dbReference type="InterPro" id="IPR044048">
    <property type="entry name" value="Big_12"/>
</dbReference>
<comment type="caution">
    <text evidence="2">The sequence shown here is derived from an EMBL/GenBank/DDBJ whole genome shotgun (WGS) entry which is preliminary data.</text>
</comment>
<accession>A0ABY2HW99</accession>
<dbReference type="Pfam" id="PF01833">
    <property type="entry name" value="TIG"/>
    <property type="match status" value="4"/>
</dbReference>